<dbReference type="GO" id="GO:0097367">
    <property type="term" value="F:carbohydrate derivative binding"/>
    <property type="evidence" value="ECO:0007669"/>
    <property type="project" value="InterPro"/>
</dbReference>
<comment type="caution">
    <text evidence="3">The sequence shown here is derived from an EMBL/GenBank/DDBJ whole genome shotgun (WGS) entry which is preliminary data.</text>
</comment>
<dbReference type="Gene3D" id="3.40.50.10490">
    <property type="entry name" value="Glucose-6-phosphate isomerase like protein, domain 1"/>
    <property type="match status" value="1"/>
</dbReference>
<dbReference type="SUPFAM" id="SSF53697">
    <property type="entry name" value="SIS domain"/>
    <property type="match status" value="1"/>
</dbReference>
<dbReference type="InterPro" id="IPR017552">
    <property type="entry name" value="PHI/rmpB"/>
</dbReference>
<evidence type="ECO:0000313" key="3">
    <source>
        <dbReference type="EMBL" id="RAZ67736.1"/>
    </source>
</evidence>
<dbReference type="InterPro" id="IPR001347">
    <property type="entry name" value="SIS_dom"/>
</dbReference>
<gene>
    <name evidence="3" type="ORF">DP119_08795</name>
</gene>
<protein>
    <submittedName>
        <fullName evidence="3">6-phospho-3-hexuloisomerase</fullName>
    </submittedName>
</protein>
<dbReference type="PANTHER" id="PTHR43443:SF1">
    <property type="entry name" value="3-HEXULOSE-6-PHOSPHATE ISOMERASE"/>
    <property type="match status" value="1"/>
</dbReference>
<dbReference type="GO" id="GO:0016853">
    <property type="term" value="F:isomerase activity"/>
    <property type="evidence" value="ECO:0007669"/>
    <property type="project" value="UniProtKB-KW"/>
</dbReference>
<comment type="similarity">
    <text evidence="1">Belongs to the SIS family. PHI subfamily.</text>
</comment>
<name>A0A365K587_9BACL</name>
<dbReference type="EMBL" id="QLZQ01000003">
    <property type="protein sequence ID" value="RAZ67736.1"/>
    <property type="molecule type" value="Genomic_DNA"/>
</dbReference>
<feature type="domain" description="SIS" evidence="2">
    <location>
        <begin position="26"/>
        <end position="164"/>
    </location>
</feature>
<dbReference type="NCBIfam" id="TIGR03127">
    <property type="entry name" value="RuMP_HxlB"/>
    <property type="match status" value="1"/>
</dbReference>
<dbReference type="RefSeq" id="WP_112232835.1">
    <property type="nucleotide sequence ID" value="NZ_QLZQ01000003.1"/>
</dbReference>
<dbReference type="PANTHER" id="PTHR43443">
    <property type="entry name" value="3-HEXULOSE-6-PHOSPHATE ISOMERASE"/>
    <property type="match status" value="1"/>
</dbReference>
<dbReference type="OrthoDB" id="9797832at2"/>
<evidence type="ECO:0000259" key="2">
    <source>
        <dbReference type="PROSITE" id="PS51464"/>
    </source>
</evidence>
<evidence type="ECO:0000313" key="4">
    <source>
        <dbReference type="Proteomes" id="UP000251869"/>
    </source>
</evidence>
<dbReference type="InterPro" id="IPR046348">
    <property type="entry name" value="SIS_dom_sf"/>
</dbReference>
<accession>A0A365K587</accession>
<dbReference type="AlphaFoldDB" id="A0A365K587"/>
<dbReference type="CDD" id="cd05005">
    <property type="entry name" value="SIS_PHI"/>
    <property type="match status" value="1"/>
</dbReference>
<sequence>MQTPLIILQELNELIKRVDKTQYDDLVDLLKQDRRFFFFGEGRSGLMAKAAAMRLMHCGKTVYVIGETTTPSMGQDDILLIISGSGSSIQLNGLCKIAHELGAEVAMLTADASKLQEHRCRYGFAIPAATKKRREWEPATIQPLGNQFDQAAHLLLDAAIIDGPYSEDSMENLSKRHTNIE</sequence>
<dbReference type="GO" id="GO:1901135">
    <property type="term" value="P:carbohydrate derivative metabolic process"/>
    <property type="evidence" value="ECO:0007669"/>
    <property type="project" value="InterPro"/>
</dbReference>
<proteinExistence type="inferred from homology"/>
<reference evidence="3 4" key="1">
    <citation type="submission" date="2018-06" db="EMBL/GenBank/DDBJ databases">
        <title>The draft genome sequences of strains SCU63 and S1.</title>
        <authorList>
            <person name="Gan L."/>
        </authorList>
    </citation>
    <scope>NUCLEOTIDE SEQUENCE [LARGE SCALE GENOMIC DNA]</scope>
    <source>
        <strain evidence="3 4">S1</strain>
    </source>
</reference>
<keyword evidence="3" id="KW-0413">Isomerase</keyword>
<dbReference type="Pfam" id="PF01380">
    <property type="entry name" value="SIS"/>
    <property type="match status" value="1"/>
</dbReference>
<organism evidence="3 4">
    <name type="scientific">Planococcus maitriensis</name>
    <dbReference type="NCBI Taxonomy" id="221799"/>
    <lineage>
        <taxon>Bacteria</taxon>
        <taxon>Bacillati</taxon>
        <taxon>Bacillota</taxon>
        <taxon>Bacilli</taxon>
        <taxon>Bacillales</taxon>
        <taxon>Caryophanaceae</taxon>
        <taxon>Planococcus</taxon>
    </lineage>
</organism>
<dbReference type="Proteomes" id="UP000251869">
    <property type="component" value="Unassembled WGS sequence"/>
</dbReference>
<evidence type="ECO:0000256" key="1">
    <source>
        <dbReference type="ARBA" id="ARBA00009235"/>
    </source>
</evidence>
<dbReference type="PROSITE" id="PS51464">
    <property type="entry name" value="SIS"/>
    <property type="match status" value="1"/>
</dbReference>
<keyword evidence="4" id="KW-1185">Reference proteome</keyword>